<dbReference type="InterPro" id="IPR036457">
    <property type="entry name" value="PPM-type-like_dom_sf"/>
</dbReference>
<dbReference type="CDD" id="cd16936">
    <property type="entry name" value="HATPase_RsbW-like"/>
    <property type="match status" value="1"/>
</dbReference>
<dbReference type="GeneID" id="86060549"/>
<dbReference type="SMART" id="SM00100">
    <property type="entry name" value="cNMP"/>
    <property type="match status" value="1"/>
</dbReference>
<protein>
    <submittedName>
        <fullName evidence="3">Sigma-B regulation protein RsbU (Phosphoserine phosphatase)</fullName>
    </submittedName>
</protein>
<dbReference type="InterPro" id="IPR018490">
    <property type="entry name" value="cNMP-bd_dom_sf"/>
</dbReference>
<dbReference type="Pfam" id="PF07228">
    <property type="entry name" value="SpoIIE"/>
    <property type="match status" value="1"/>
</dbReference>
<dbReference type="InterPro" id="IPR014710">
    <property type="entry name" value="RmlC-like_jellyroll"/>
</dbReference>
<evidence type="ECO:0000259" key="2">
    <source>
        <dbReference type="PROSITE" id="PS50042"/>
    </source>
</evidence>
<dbReference type="SUPFAM" id="SSF81606">
    <property type="entry name" value="PP2C-like"/>
    <property type="match status" value="1"/>
</dbReference>
<dbReference type="SMART" id="SM00331">
    <property type="entry name" value="PP2C_SIG"/>
    <property type="match status" value="1"/>
</dbReference>
<accession>A0A2V3YM17</accession>
<dbReference type="PANTHER" id="PTHR43156">
    <property type="entry name" value="STAGE II SPORULATION PROTEIN E-RELATED"/>
    <property type="match status" value="1"/>
</dbReference>
<keyword evidence="4" id="KW-1185">Reference proteome</keyword>
<dbReference type="AlphaFoldDB" id="A0A2V3YM17"/>
<dbReference type="Pfam" id="PF13581">
    <property type="entry name" value="HATPase_c_2"/>
    <property type="match status" value="1"/>
</dbReference>
<reference evidence="3 4" key="1">
    <citation type="submission" date="2018-05" db="EMBL/GenBank/DDBJ databases">
        <title>Genomic Encyclopedia of Type Strains, Phase IV (KMG-IV): sequencing the most valuable type-strain genomes for metagenomic binning, comparative biology and taxonomic classification.</title>
        <authorList>
            <person name="Goeker M."/>
        </authorList>
    </citation>
    <scope>NUCLEOTIDE SEQUENCE [LARGE SCALE GENOMIC DNA]</scope>
    <source>
        <strain evidence="3 4">DSM 24995</strain>
    </source>
</reference>
<evidence type="ECO:0000313" key="4">
    <source>
        <dbReference type="Proteomes" id="UP000248057"/>
    </source>
</evidence>
<dbReference type="InterPro" id="IPR001932">
    <property type="entry name" value="PPM-type_phosphatase-like_dom"/>
</dbReference>
<dbReference type="InterPro" id="IPR000595">
    <property type="entry name" value="cNMP-bd_dom"/>
</dbReference>
<keyword evidence="1" id="KW-0378">Hydrolase</keyword>
<comment type="caution">
    <text evidence="3">The sequence shown here is derived from an EMBL/GenBank/DDBJ whole genome shotgun (WGS) entry which is preliminary data.</text>
</comment>
<dbReference type="Gene3D" id="2.60.120.10">
    <property type="entry name" value="Jelly Rolls"/>
    <property type="match status" value="1"/>
</dbReference>
<organism evidence="3 4">
    <name type="scientific">Hungatella effluvii</name>
    <dbReference type="NCBI Taxonomy" id="1096246"/>
    <lineage>
        <taxon>Bacteria</taxon>
        <taxon>Bacillati</taxon>
        <taxon>Bacillota</taxon>
        <taxon>Clostridia</taxon>
        <taxon>Lachnospirales</taxon>
        <taxon>Lachnospiraceae</taxon>
        <taxon>Hungatella</taxon>
    </lineage>
</organism>
<dbReference type="Gene3D" id="3.60.40.10">
    <property type="entry name" value="PPM-type phosphatase domain"/>
    <property type="match status" value="1"/>
</dbReference>
<dbReference type="RefSeq" id="WP_110322111.1">
    <property type="nucleotide sequence ID" value="NZ_QJKD01000003.1"/>
</dbReference>
<evidence type="ECO:0000313" key="3">
    <source>
        <dbReference type="EMBL" id="PXX54983.1"/>
    </source>
</evidence>
<dbReference type="PANTHER" id="PTHR43156:SF2">
    <property type="entry name" value="STAGE II SPORULATION PROTEIN E"/>
    <property type="match status" value="1"/>
</dbReference>
<dbReference type="SUPFAM" id="SSF51206">
    <property type="entry name" value="cAMP-binding domain-like"/>
    <property type="match status" value="1"/>
</dbReference>
<dbReference type="InterPro" id="IPR003594">
    <property type="entry name" value="HATPase_dom"/>
</dbReference>
<sequence length="532" mass="59789">METEKLIEMEAVRAIFSSGEDGKLTEGGRQLLSAMEEVSFRPGEELMRCGEPGDDGMYLILEGKADVLDSGGKPINVPMTSGSIVGEMALIRDEPRGATVKAVTEVVCAHLSKDQFEEAARENKKLYGALLNLAYKKTTGLVEEQARLHSELEIAARIQTGLLRHDFTEIEKKLGVRISAFMKPAKEVGGDFYDVFLISERRACVVMADVSGKGVPAAMFMAMAKTHIKNYGMLDMALPELMYRVNNRLCEDNPEEMFVTAFVGIIDMDREVMAFVNAGHNRPYLAQENGPFKQLACCSDLVFGLWEEQKYREQTVEFKRGSWLFLYTDGVTEAEDETEAMFGDDRLCETLNRRLLEMDAERFSGGVYGDLERFVGNAGQTDDITMLCLTAPARKILLRTVPASLDYMDGLIEELDRYLREGECPPEVMTELEISLEEIFTNITSYAYEKECGELSLGCCLEQGSGEFTMQFKDWGIPFDPVKKRDPDLTIPFDERPIGGLGIYMVKKFADEVEYEYRDGCNILTVRKKIHS</sequence>
<dbReference type="CDD" id="cd00038">
    <property type="entry name" value="CAP_ED"/>
    <property type="match status" value="1"/>
</dbReference>
<dbReference type="Proteomes" id="UP000248057">
    <property type="component" value="Unassembled WGS sequence"/>
</dbReference>
<dbReference type="InterPro" id="IPR036890">
    <property type="entry name" value="HATPase_C_sf"/>
</dbReference>
<dbReference type="InterPro" id="IPR052016">
    <property type="entry name" value="Bact_Sigma-Reg"/>
</dbReference>
<dbReference type="EMBL" id="QJKD01000003">
    <property type="protein sequence ID" value="PXX54983.1"/>
    <property type="molecule type" value="Genomic_DNA"/>
</dbReference>
<dbReference type="PROSITE" id="PS50042">
    <property type="entry name" value="CNMP_BINDING_3"/>
    <property type="match status" value="1"/>
</dbReference>
<dbReference type="GO" id="GO:0016791">
    <property type="term" value="F:phosphatase activity"/>
    <property type="evidence" value="ECO:0007669"/>
    <property type="project" value="TreeGrafter"/>
</dbReference>
<dbReference type="Gene3D" id="3.30.565.10">
    <property type="entry name" value="Histidine kinase-like ATPase, C-terminal domain"/>
    <property type="match status" value="1"/>
</dbReference>
<gene>
    <name evidence="3" type="ORF">DFR60_10333</name>
</gene>
<feature type="domain" description="Cyclic nucleotide-binding" evidence="2">
    <location>
        <begin position="30"/>
        <end position="118"/>
    </location>
</feature>
<evidence type="ECO:0000256" key="1">
    <source>
        <dbReference type="ARBA" id="ARBA00022801"/>
    </source>
</evidence>
<dbReference type="Pfam" id="PF00027">
    <property type="entry name" value="cNMP_binding"/>
    <property type="match status" value="1"/>
</dbReference>
<proteinExistence type="predicted"/>
<name>A0A2V3YM17_9FIRM</name>